<evidence type="ECO:0000256" key="11">
    <source>
        <dbReference type="ARBA" id="ARBA00023002"/>
    </source>
</evidence>
<comment type="pathway">
    <text evidence="3 13">Cofactor biosynthesis; riboflavin biosynthesis; 5-amino-6-(D-ribitylamino)uracil from GTP: step 3/4.</text>
</comment>
<evidence type="ECO:0000256" key="8">
    <source>
        <dbReference type="ARBA" id="ARBA00022801"/>
    </source>
</evidence>
<dbReference type="EMBL" id="DQVE01000053">
    <property type="protein sequence ID" value="HIP98735.1"/>
    <property type="molecule type" value="Genomic_DNA"/>
</dbReference>
<proteinExistence type="inferred from homology"/>
<evidence type="ECO:0000313" key="18">
    <source>
        <dbReference type="EMBL" id="HIP98735.1"/>
    </source>
</evidence>
<feature type="binding site" evidence="16">
    <location>
        <position position="78"/>
    </location>
    <ligand>
        <name>Zn(2+)</name>
        <dbReference type="ChEBI" id="CHEBI:29105"/>
        <note>catalytic</note>
    </ligand>
</feature>
<dbReference type="FunFam" id="3.40.140.10:FF:000025">
    <property type="entry name" value="Riboflavin biosynthesis protein RibD"/>
    <property type="match status" value="1"/>
</dbReference>
<evidence type="ECO:0000256" key="12">
    <source>
        <dbReference type="ARBA" id="ARBA00023268"/>
    </source>
</evidence>
<evidence type="ECO:0000256" key="6">
    <source>
        <dbReference type="ARBA" id="ARBA00022619"/>
    </source>
</evidence>
<evidence type="ECO:0000256" key="15">
    <source>
        <dbReference type="PIRSR" id="PIRSR006769-2"/>
    </source>
</evidence>
<feature type="binding site" evidence="16">
    <location>
        <position position="53"/>
    </location>
    <ligand>
        <name>Zn(2+)</name>
        <dbReference type="ChEBI" id="CHEBI:29105"/>
        <note>catalytic</note>
    </ligand>
</feature>
<accession>A0A9D0YR86</accession>
<dbReference type="Pfam" id="PF01872">
    <property type="entry name" value="RibD_C"/>
    <property type="match status" value="1"/>
</dbReference>
<dbReference type="SUPFAM" id="SSF53597">
    <property type="entry name" value="Dihydrofolate reductase-like"/>
    <property type="match status" value="1"/>
</dbReference>
<organism evidence="18 19">
    <name type="scientific">Aquifex aeolicus</name>
    <dbReference type="NCBI Taxonomy" id="63363"/>
    <lineage>
        <taxon>Bacteria</taxon>
        <taxon>Pseudomonadati</taxon>
        <taxon>Aquificota</taxon>
        <taxon>Aquificia</taxon>
        <taxon>Aquificales</taxon>
        <taxon>Aquificaceae</taxon>
        <taxon>Aquifex</taxon>
    </lineage>
</organism>
<dbReference type="InterPro" id="IPR002125">
    <property type="entry name" value="CMP_dCMP_dom"/>
</dbReference>
<evidence type="ECO:0000256" key="4">
    <source>
        <dbReference type="ARBA" id="ARBA00005259"/>
    </source>
</evidence>
<evidence type="ECO:0000256" key="14">
    <source>
        <dbReference type="PIRSR" id="PIRSR006769-1"/>
    </source>
</evidence>
<feature type="binding site" evidence="15">
    <location>
        <position position="203"/>
    </location>
    <ligand>
        <name>substrate</name>
    </ligand>
</feature>
<comment type="function">
    <text evidence="1 13">Converts 2,5-diamino-6-(ribosylamino)-4(3h)-pyrimidinone 5'-phosphate into 5-amino-6-(ribosylamino)-2,4(1h,3h)-pyrimidinedione 5'-phosphate.</text>
</comment>
<dbReference type="GO" id="GO:0008835">
    <property type="term" value="F:diaminohydroxyphosphoribosylaminopyrimidine deaminase activity"/>
    <property type="evidence" value="ECO:0007669"/>
    <property type="project" value="UniProtKB-EC"/>
</dbReference>
<comment type="cofactor">
    <cofactor evidence="13 16">
        <name>Zn(2+)</name>
        <dbReference type="ChEBI" id="CHEBI:29105"/>
    </cofactor>
    <text evidence="13 16">Binds 1 zinc ion.</text>
</comment>
<dbReference type="GO" id="GO:0008270">
    <property type="term" value="F:zinc ion binding"/>
    <property type="evidence" value="ECO:0007669"/>
    <property type="project" value="InterPro"/>
</dbReference>
<dbReference type="PROSITE" id="PS00903">
    <property type="entry name" value="CYT_DCMP_DEAMINASES_1"/>
    <property type="match status" value="1"/>
</dbReference>
<sequence>MSPKEDIIFMKRAIALAKTRKGLTHPNPTVGCVIVKGGKIVGEGVHLKAGQPHAEVVALKKAGSRAKGSTVYVTLEPCAHYGRTPPCSLELIKAGVKRVVVATLDPNPKVAGKGIENLRRAGIDVTVGVCEEDAKKLNEDFFHWVTTQTPFVVLKIAQTLDGFIATEDGESKWITSQDSRKTVHRLRCESSSILVGVGTVLKDNPQLTVRLVSCEKKPLRVVLDSYLKIPENAKILDNSAPTLIFTSKGDPQKIRRLEERGFEVVKIPAEGGLLDLKEVLKVLGKREVVQLLVEGGAKIFGQFFRQKLWNKLVVYTAPKVFGSGKPPFEGFKLTDPQGGEVLRLENLKRIGSDIYAEYYPLR</sequence>
<dbReference type="PANTHER" id="PTHR38011">
    <property type="entry name" value="DIHYDROFOLATE REDUCTASE FAMILY PROTEIN (AFU_ORTHOLOGUE AFUA_8G06820)"/>
    <property type="match status" value="1"/>
</dbReference>
<dbReference type="InterPro" id="IPR050765">
    <property type="entry name" value="Riboflavin_Biosynth_HTPR"/>
</dbReference>
<evidence type="ECO:0000256" key="10">
    <source>
        <dbReference type="ARBA" id="ARBA00022857"/>
    </source>
</evidence>
<dbReference type="GO" id="GO:0050661">
    <property type="term" value="F:NADP binding"/>
    <property type="evidence" value="ECO:0007669"/>
    <property type="project" value="InterPro"/>
</dbReference>
<name>A0A9D0YR86_AQUAO</name>
<dbReference type="PANTHER" id="PTHR38011:SF7">
    <property type="entry name" value="2,5-DIAMINO-6-RIBOSYLAMINO-4(3H)-PYRIMIDINONE 5'-PHOSPHATE REDUCTASE"/>
    <property type="match status" value="1"/>
</dbReference>
<dbReference type="NCBIfam" id="TIGR00326">
    <property type="entry name" value="eubact_ribD"/>
    <property type="match status" value="1"/>
</dbReference>
<evidence type="ECO:0000259" key="17">
    <source>
        <dbReference type="PROSITE" id="PS51747"/>
    </source>
</evidence>
<feature type="binding site" evidence="15">
    <location>
        <position position="225"/>
    </location>
    <ligand>
        <name>NADP(+)</name>
        <dbReference type="ChEBI" id="CHEBI:58349"/>
    </ligand>
</feature>
<feature type="binding site" evidence="15">
    <location>
        <position position="187"/>
    </location>
    <ligand>
        <name>substrate</name>
    </ligand>
</feature>
<evidence type="ECO:0000256" key="3">
    <source>
        <dbReference type="ARBA" id="ARBA00004910"/>
    </source>
</evidence>
<keyword evidence="8 13" id="KW-0378">Hydrolase</keyword>
<evidence type="ECO:0000256" key="7">
    <source>
        <dbReference type="ARBA" id="ARBA00022723"/>
    </source>
</evidence>
<feature type="binding site" evidence="15">
    <location>
        <position position="207"/>
    </location>
    <ligand>
        <name>substrate</name>
    </ligand>
</feature>
<dbReference type="NCBIfam" id="TIGR00227">
    <property type="entry name" value="ribD_Cterm"/>
    <property type="match status" value="1"/>
</dbReference>
<feature type="binding site" evidence="15">
    <location>
        <position position="173"/>
    </location>
    <ligand>
        <name>NADP(+)</name>
        <dbReference type="ChEBI" id="CHEBI:58349"/>
    </ligand>
</feature>
<feature type="binding site" evidence="15">
    <location>
        <position position="199"/>
    </location>
    <ligand>
        <name>NADP(+)</name>
        <dbReference type="ChEBI" id="CHEBI:58349"/>
    </ligand>
</feature>
<comment type="caution">
    <text evidence="18">The sequence shown here is derived from an EMBL/GenBank/DDBJ whole genome shotgun (WGS) entry which is preliminary data.</text>
</comment>
<evidence type="ECO:0000256" key="9">
    <source>
        <dbReference type="ARBA" id="ARBA00022833"/>
    </source>
</evidence>
<evidence type="ECO:0000256" key="1">
    <source>
        <dbReference type="ARBA" id="ARBA00002151"/>
    </source>
</evidence>
<feature type="binding site" evidence="15">
    <location>
        <position position="210"/>
    </location>
    <ligand>
        <name>substrate</name>
    </ligand>
</feature>
<feature type="binding site" evidence="15">
    <location>
        <position position="294"/>
    </location>
    <ligand>
        <name>substrate</name>
    </ligand>
</feature>
<dbReference type="InterPro" id="IPR004794">
    <property type="entry name" value="Eubact_RibD"/>
</dbReference>
<keyword evidence="9 13" id="KW-0862">Zinc</keyword>
<dbReference type="PIRSF" id="PIRSF006769">
    <property type="entry name" value="RibD"/>
    <property type="match status" value="1"/>
</dbReference>
<dbReference type="EC" id="1.1.1.193" evidence="13"/>
<dbReference type="CDD" id="cd01284">
    <property type="entry name" value="Riboflavin_deaminase-reductase"/>
    <property type="match status" value="1"/>
</dbReference>
<feature type="binding site" evidence="16">
    <location>
        <position position="87"/>
    </location>
    <ligand>
        <name>Zn(2+)</name>
        <dbReference type="ChEBI" id="CHEBI:29105"/>
        <note>catalytic</note>
    </ligand>
</feature>
<comment type="pathway">
    <text evidence="2 13">Cofactor biosynthesis; riboflavin biosynthesis; 5-amino-6-(D-ribitylamino)uracil from GTP: step 2/4.</text>
</comment>
<dbReference type="Gene3D" id="3.40.140.10">
    <property type="entry name" value="Cytidine Deaminase, domain 2"/>
    <property type="match status" value="1"/>
</dbReference>
<dbReference type="GO" id="GO:0008703">
    <property type="term" value="F:5-amino-6-(5-phosphoribosylamino)uracil reductase activity"/>
    <property type="evidence" value="ECO:0007669"/>
    <property type="project" value="UniProtKB-EC"/>
</dbReference>
<keyword evidence="10 13" id="KW-0521">NADP</keyword>
<dbReference type="Gene3D" id="3.40.430.10">
    <property type="entry name" value="Dihydrofolate Reductase, subunit A"/>
    <property type="match status" value="1"/>
</dbReference>
<feature type="active site" description="Proton donor" evidence="14">
    <location>
        <position position="55"/>
    </location>
</feature>
<comment type="catalytic activity">
    <reaction evidence="13">
        <text>5-amino-6-(5-phospho-D-ribitylamino)uracil + NADP(+) = 5-amino-6-(5-phospho-D-ribosylamino)uracil + NADPH + H(+)</text>
        <dbReference type="Rhea" id="RHEA:17845"/>
        <dbReference type="ChEBI" id="CHEBI:15378"/>
        <dbReference type="ChEBI" id="CHEBI:57783"/>
        <dbReference type="ChEBI" id="CHEBI:58349"/>
        <dbReference type="ChEBI" id="CHEBI:58421"/>
        <dbReference type="ChEBI" id="CHEBI:58453"/>
        <dbReference type="EC" id="1.1.1.193"/>
    </reaction>
</comment>
<keyword evidence="6 13" id="KW-0686">Riboflavin biosynthesis</keyword>
<dbReference type="Proteomes" id="UP000606463">
    <property type="component" value="Unassembled WGS sequence"/>
</dbReference>
<evidence type="ECO:0000256" key="13">
    <source>
        <dbReference type="PIRNR" id="PIRNR006769"/>
    </source>
</evidence>
<dbReference type="InterPro" id="IPR016193">
    <property type="entry name" value="Cytidine_deaminase-like"/>
</dbReference>
<evidence type="ECO:0000256" key="2">
    <source>
        <dbReference type="ARBA" id="ARBA00004882"/>
    </source>
</evidence>
<reference evidence="18" key="1">
    <citation type="journal article" date="2020" name="ISME J.">
        <title>Gammaproteobacteria mediating utilization of methyl-, sulfur- and petroleum organic compounds in deep ocean hydrothermal plumes.</title>
        <authorList>
            <person name="Zhou Z."/>
            <person name="Liu Y."/>
            <person name="Pan J."/>
            <person name="Cron B.R."/>
            <person name="Toner B.M."/>
            <person name="Anantharaman K."/>
            <person name="Breier J.A."/>
            <person name="Dick G.J."/>
            <person name="Li M."/>
        </authorList>
    </citation>
    <scope>NUCLEOTIDE SEQUENCE</scope>
    <source>
        <strain evidence="18">SZUA-1501</strain>
    </source>
</reference>
<keyword evidence="7 13" id="KW-0479">Metal-binding</keyword>
<gene>
    <name evidence="18" type="primary">ribD</name>
    <name evidence="18" type="ORF">EYH37_05180</name>
</gene>
<evidence type="ECO:0000256" key="16">
    <source>
        <dbReference type="PIRSR" id="PIRSR006769-3"/>
    </source>
</evidence>
<feature type="binding site" evidence="15">
    <location>
        <position position="157"/>
    </location>
    <ligand>
        <name>NADP(+)</name>
        <dbReference type="ChEBI" id="CHEBI:58349"/>
    </ligand>
</feature>
<feature type="domain" description="CMP/dCMP-type deaminase" evidence="17">
    <location>
        <begin position="4"/>
        <end position="126"/>
    </location>
</feature>
<dbReference type="AlphaFoldDB" id="A0A9D0YR86"/>
<feature type="binding site" evidence="15">
    <location>
        <position position="171"/>
    </location>
    <ligand>
        <name>substrate</name>
    </ligand>
</feature>
<dbReference type="Pfam" id="PF00383">
    <property type="entry name" value="dCMP_cyt_deam_1"/>
    <property type="match status" value="1"/>
</dbReference>
<comment type="similarity">
    <text evidence="5 13">In the C-terminal section; belongs to the HTP reductase family.</text>
</comment>
<keyword evidence="11 13" id="KW-0560">Oxidoreductase</keyword>
<protein>
    <recommendedName>
        <fullName evidence="13">Riboflavin biosynthesis protein RibD</fullName>
    </recommendedName>
    <domain>
        <recommendedName>
            <fullName evidence="13">Diaminohydroxyphosphoribosylaminopyrimidine deaminase</fullName>
            <shortName evidence="13">DRAP deaminase</shortName>
            <ecNumber evidence="13">3.5.4.26</ecNumber>
        </recommendedName>
        <alternativeName>
            <fullName evidence="13">Riboflavin-specific deaminase</fullName>
        </alternativeName>
    </domain>
    <domain>
        <recommendedName>
            <fullName evidence="13">5-amino-6-(5-phosphoribosylamino)uracil reductase</fullName>
            <ecNumber evidence="13">1.1.1.193</ecNumber>
        </recommendedName>
        <alternativeName>
            <fullName evidence="13">HTP reductase</fullName>
        </alternativeName>
    </domain>
</protein>
<dbReference type="SUPFAM" id="SSF53927">
    <property type="entry name" value="Cytidine deaminase-like"/>
    <property type="match status" value="1"/>
</dbReference>
<comment type="catalytic activity">
    <reaction evidence="13">
        <text>2,5-diamino-6-hydroxy-4-(5-phosphoribosylamino)-pyrimidine + H2O + H(+) = 5-amino-6-(5-phospho-D-ribosylamino)uracil + NH4(+)</text>
        <dbReference type="Rhea" id="RHEA:21868"/>
        <dbReference type="ChEBI" id="CHEBI:15377"/>
        <dbReference type="ChEBI" id="CHEBI:15378"/>
        <dbReference type="ChEBI" id="CHEBI:28938"/>
        <dbReference type="ChEBI" id="CHEBI:58453"/>
        <dbReference type="ChEBI" id="CHEBI:58614"/>
        <dbReference type="EC" id="3.5.4.26"/>
    </reaction>
</comment>
<dbReference type="InterPro" id="IPR002734">
    <property type="entry name" value="RibDG_C"/>
</dbReference>
<dbReference type="PROSITE" id="PS51747">
    <property type="entry name" value="CYT_DCMP_DEAMINASES_2"/>
    <property type="match status" value="1"/>
</dbReference>
<evidence type="ECO:0000256" key="5">
    <source>
        <dbReference type="ARBA" id="ARBA00007417"/>
    </source>
</evidence>
<keyword evidence="12" id="KW-0511">Multifunctional enzyme</keyword>
<comment type="similarity">
    <text evidence="4 13">In the N-terminal section; belongs to the cytidine and deoxycytidylate deaminase family.</text>
</comment>
<dbReference type="InterPro" id="IPR024072">
    <property type="entry name" value="DHFR-like_dom_sf"/>
</dbReference>
<evidence type="ECO:0000313" key="19">
    <source>
        <dbReference type="Proteomes" id="UP000606463"/>
    </source>
</evidence>
<dbReference type="GO" id="GO:0009231">
    <property type="term" value="P:riboflavin biosynthetic process"/>
    <property type="evidence" value="ECO:0007669"/>
    <property type="project" value="UniProtKB-KW"/>
</dbReference>
<dbReference type="InterPro" id="IPR011549">
    <property type="entry name" value="RibD_C"/>
</dbReference>
<dbReference type="InterPro" id="IPR016192">
    <property type="entry name" value="APOBEC/CMP_deaminase_Zn-bd"/>
</dbReference>
<dbReference type="EC" id="3.5.4.26" evidence="13"/>